<dbReference type="InterPro" id="IPR041121">
    <property type="entry name" value="SDH_C"/>
</dbReference>
<organism evidence="5 6">
    <name type="scientific">Catenuloplanes niger</name>
    <dbReference type="NCBI Taxonomy" id="587534"/>
    <lineage>
        <taxon>Bacteria</taxon>
        <taxon>Bacillati</taxon>
        <taxon>Actinomycetota</taxon>
        <taxon>Actinomycetes</taxon>
        <taxon>Micromonosporales</taxon>
        <taxon>Micromonosporaceae</taxon>
        <taxon>Catenuloplanes</taxon>
    </lineage>
</organism>
<protein>
    <submittedName>
        <fullName evidence="5">Shikimate dehydrogenase</fullName>
        <ecNumber evidence="5">1.1.1.25</ecNumber>
    </submittedName>
</protein>
<evidence type="ECO:0000313" key="5">
    <source>
        <dbReference type="EMBL" id="MDR7325804.1"/>
    </source>
</evidence>
<evidence type="ECO:0000256" key="2">
    <source>
        <dbReference type="ARBA" id="ARBA00023141"/>
    </source>
</evidence>
<dbReference type="NCBIfam" id="NF001311">
    <property type="entry name" value="PRK00258.1-3"/>
    <property type="match status" value="1"/>
</dbReference>
<proteinExistence type="predicted"/>
<dbReference type="AlphaFoldDB" id="A0AAE3ZTH8"/>
<dbReference type="GO" id="GO:0005829">
    <property type="term" value="C:cytosol"/>
    <property type="evidence" value="ECO:0007669"/>
    <property type="project" value="TreeGrafter"/>
</dbReference>
<keyword evidence="5" id="KW-0560">Oxidoreductase</keyword>
<dbReference type="GO" id="GO:0004764">
    <property type="term" value="F:shikimate 3-dehydrogenase (NADP+) activity"/>
    <property type="evidence" value="ECO:0007669"/>
    <property type="project" value="UniProtKB-EC"/>
</dbReference>
<evidence type="ECO:0000256" key="1">
    <source>
        <dbReference type="ARBA" id="ARBA00004871"/>
    </source>
</evidence>
<evidence type="ECO:0000259" key="3">
    <source>
        <dbReference type="Pfam" id="PF08501"/>
    </source>
</evidence>
<keyword evidence="2" id="KW-0028">Amino-acid biosynthesis</keyword>
<gene>
    <name evidence="5" type="ORF">J2S44_006054</name>
</gene>
<dbReference type="Gene3D" id="3.40.50.10860">
    <property type="entry name" value="Leucine Dehydrogenase, chain A, domain 1"/>
    <property type="match status" value="1"/>
</dbReference>
<dbReference type="EC" id="1.1.1.25" evidence="5"/>
<comment type="pathway">
    <text evidence="1">Metabolic intermediate biosynthesis; chorismate biosynthesis; chorismate from D-erythrose 4-phosphate and phosphoenolpyruvate: step 4/7.</text>
</comment>
<dbReference type="SUPFAM" id="SSF53223">
    <property type="entry name" value="Aminoacid dehydrogenase-like, N-terminal domain"/>
    <property type="match status" value="1"/>
</dbReference>
<evidence type="ECO:0000259" key="4">
    <source>
        <dbReference type="Pfam" id="PF18317"/>
    </source>
</evidence>
<dbReference type="Gene3D" id="3.40.50.720">
    <property type="entry name" value="NAD(P)-binding Rossmann-like Domain"/>
    <property type="match status" value="1"/>
</dbReference>
<keyword evidence="6" id="KW-1185">Reference proteome</keyword>
<dbReference type="GO" id="GO:0050661">
    <property type="term" value="F:NADP binding"/>
    <property type="evidence" value="ECO:0007669"/>
    <property type="project" value="TreeGrafter"/>
</dbReference>
<sequence>MTSTHRAAVLGKPIAHSLSPVLHNAGYAAAGLHGWEYTAIECAESELPGLVAGLGPEWRGLSVTMPLKEVALTVAAEASPAAAALGVANTLVRRPGGTWFADNTDVVGMVEVLRGAGITDGAAIALLGGGGTARAALGAAARLGGAPVTVFVRRPEAGTDLAPVAAALGIPLRVAPWSEAADLSGYDVVISTVPKGAADHLAAGPHWPAGTVYFDVVYHPWPTPLAAWAAAGGCAVLSGLDLLHAQALGQFAQFTGVPAPAEAMREALDKAIAQG</sequence>
<accession>A0AAE3ZTH8</accession>
<dbReference type="Pfam" id="PF08501">
    <property type="entry name" value="Shikimate_dh_N"/>
    <property type="match status" value="1"/>
</dbReference>
<reference evidence="5 6" key="1">
    <citation type="submission" date="2023-07" db="EMBL/GenBank/DDBJ databases">
        <title>Sequencing the genomes of 1000 actinobacteria strains.</title>
        <authorList>
            <person name="Klenk H.-P."/>
        </authorList>
    </citation>
    <scope>NUCLEOTIDE SEQUENCE [LARGE SCALE GENOMIC DNA]</scope>
    <source>
        <strain evidence="5 6">DSM 44711</strain>
    </source>
</reference>
<dbReference type="InterPro" id="IPR013708">
    <property type="entry name" value="Shikimate_DH-bd_N"/>
</dbReference>
<dbReference type="PANTHER" id="PTHR21089">
    <property type="entry name" value="SHIKIMATE DEHYDROGENASE"/>
    <property type="match status" value="1"/>
</dbReference>
<dbReference type="Proteomes" id="UP001183629">
    <property type="component" value="Unassembled WGS sequence"/>
</dbReference>
<dbReference type="GO" id="GO:0009073">
    <property type="term" value="P:aromatic amino acid family biosynthetic process"/>
    <property type="evidence" value="ECO:0007669"/>
    <property type="project" value="UniProtKB-KW"/>
</dbReference>
<dbReference type="GO" id="GO:0019632">
    <property type="term" value="P:shikimate metabolic process"/>
    <property type="evidence" value="ECO:0007669"/>
    <property type="project" value="TreeGrafter"/>
</dbReference>
<feature type="domain" description="SDH C-terminal" evidence="4">
    <location>
        <begin position="239"/>
        <end position="268"/>
    </location>
</feature>
<keyword evidence="2" id="KW-0057">Aromatic amino acid biosynthesis</keyword>
<evidence type="ECO:0000313" key="6">
    <source>
        <dbReference type="Proteomes" id="UP001183629"/>
    </source>
</evidence>
<dbReference type="SUPFAM" id="SSF51735">
    <property type="entry name" value="NAD(P)-binding Rossmann-fold domains"/>
    <property type="match status" value="1"/>
</dbReference>
<dbReference type="Pfam" id="PF18317">
    <property type="entry name" value="SDH_C"/>
    <property type="match status" value="1"/>
</dbReference>
<name>A0AAE3ZTH8_9ACTN</name>
<dbReference type="InterPro" id="IPR022893">
    <property type="entry name" value="Shikimate_DH_fam"/>
</dbReference>
<dbReference type="GO" id="GO:0009423">
    <property type="term" value="P:chorismate biosynthetic process"/>
    <property type="evidence" value="ECO:0007669"/>
    <property type="project" value="TreeGrafter"/>
</dbReference>
<feature type="domain" description="Shikimate dehydrogenase substrate binding N-terminal" evidence="3">
    <location>
        <begin position="9"/>
        <end position="91"/>
    </location>
</feature>
<dbReference type="InterPro" id="IPR046346">
    <property type="entry name" value="Aminoacid_DH-like_N_sf"/>
</dbReference>
<dbReference type="EMBL" id="JAVDYC010000001">
    <property type="protein sequence ID" value="MDR7325804.1"/>
    <property type="molecule type" value="Genomic_DNA"/>
</dbReference>
<comment type="caution">
    <text evidence="5">The sequence shown here is derived from an EMBL/GenBank/DDBJ whole genome shotgun (WGS) entry which is preliminary data.</text>
</comment>
<dbReference type="PANTHER" id="PTHR21089:SF1">
    <property type="entry name" value="BIFUNCTIONAL 3-DEHYDROQUINATE DEHYDRATASE_SHIKIMATE DEHYDROGENASE, CHLOROPLASTIC"/>
    <property type="match status" value="1"/>
</dbReference>
<dbReference type="RefSeq" id="WP_310420820.1">
    <property type="nucleotide sequence ID" value="NZ_JAVDYC010000001.1"/>
</dbReference>
<dbReference type="InterPro" id="IPR036291">
    <property type="entry name" value="NAD(P)-bd_dom_sf"/>
</dbReference>